<dbReference type="InterPro" id="IPR036860">
    <property type="entry name" value="SH2_dom_sf"/>
</dbReference>
<proteinExistence type="predicted"/>
<dbReference type="Proteomes" id="UP000586671">
    <property type="component" value="Unassembled WGS sequence"/>
</dbReference>
<feature type="non-terminal residue" evidence="5">
    <location>
        <position position="1"/>
    </location>
</feature>
<accession>A0A7K5XAS4</accession>
<dbReference type="AlphaFoldDB" id="A0A7K5XAS4"/>
<feature type="region of interest" description="Disordered" evidence="3">
    <location>
        <begin position="1"/>
        <end position="151"/>
    </location>
</feature>
<dbReference type="PRINTS" id="PR00401">
    <property type="entry name" value="SH2DOMAIN"/>
</dbReference>
<evidence type="ECO:0000256" key="1">
    <source>
        <dbReference type="ARBA" id="ARBA00022999"/>
    </source>
</evidence>
<feature type="compositionally biased region" description="Acidic residues" evidence="3">
    <location>
        <begin position="1"/>
        <end position="33"/>
    </location>
</feature>
<dbReference type="Pfam" id="PF00017">
    <property type="entry name" value="SH2"/>
    <property type="match status" value="1"/>
</dbReference>
<evidence type="ECO:0000256" key="3">
    <source>
        <dbReference type="SAM" id="MobiDB-lite"/>
    </source>
</evidence>
<dbReference type="SUPFAM" id="SSF55550">
    <property type="entry name" value="SH2 domain"/>
    <property type="match status" value="1"/>
</dbReference>
<evidence type="ECO:0000313" key="6">
    <source>
        <dbReference type="Proteomes" id="UP000586671"/>
    </source>
</evidence>
<reference evidence="5 6" key="1">
    <citation type="submission" date="2019-09" db="EMBL/GenBank/DDBJ databases">
        <title>Bird 10,000 Genomes (B10K) Project - Family phase.</title>
        <authorList>
            <person name="Zhang G."/>
        </authorList>
    </citation>
    <scope>NUCLEOTIDE SEQUENCE [LARGE SCALE GENOMIC DNA]</scope>
    <source>
        <strain evidence="5">B10K-DU-012-55</strain>
        <tissue evidence="5">Muscle</tissue>
    </source>
</reference>
<keyword evidence="1 2" id="KW-0727">SH2 domain</keyword>
<feature type="region of interest" description="Disordered" evidence="3">
    <location>
        <begin position="177"/>
        <end position="199"/>
    </location>
</feature>
<dbReference type="SMART" id="SM00252">
    <property type="entry name" value="SH2"/>
    <property type="match status" value="1"/>
</dbReference>
<dbReference type="GO" id="GO:0005737">
    <property type="term" value="C:cytoplasm"/>
    <property type="evidence" value="ECO:0007669"/>
    <property type="project" value="UniProtKB-ARBA"/>
</dbReference>
<feature type="compositionally biased region" description="Pro residues" evidence="3">
    <location>
        <begin position="78"/>
        <end position="90"/>
    </location>
</feature>
<dbReference type="FunFam" id="3.30.505.10:FF:000016">
    <property type="entry name" value="B-cell linker protein isoform 2"/>
    <property type="match status" value="1"/>
</dbReference>
<evidence type="ECO:0000313" key="5">
    <source>
        <dbReference type="EMBL" id="NWU50537.1"/>
    </source>
</evidence>
<evidence type="ECO:0000259" key="4">
    <source>
        <dbReference type="PROSITE" id="PS50001"/>
    </source>
</evidence>
<dbReference type="InterPro" id="IPR051751">
    <property type="entry name" value="Immunoreceptor_sig_adapters"/>
</dbReference>
<sequence length="420" mass="46655">DEDDDYESPDDDQEKEDEADYESPTEEPEEAEHDSDGYEPPPSNNDEAHHNVIFPAKSLANNTDYIDRPPTSRSSHQPPVPPQRPGPSPVPAAFGGRCTSLPAFPPPPSNNDLSRDRNMKPLKPPAPSIDRSTKPPLDRLAPPFERESPVSGRKQLFAFISSSCSCFRSLGEQLAMMPKPPVPPSDRYERGNPPPLRKQTPVNFLLFLSPAAPQRPVPQISLPPYSSNTFPSKSVKPPPKPGSNSMPGAESARNLSSSGSLPPRLHLGNNSRSPSRGAADIRPPLPIPSRQTVHHTNMEEDEDSLNEEWYVAFVSRPEAEAALRKINKDGTFLVRDSSRKTVTHPYVLMVLYRDKVYNIQIRYQEENNIYLLGTGLKGKEDFSSVADIIDYFQRTPLLLIDGKDRGSRNQCILKYAAGHI</sequence>
<name>A0A7K5XAS4_9CHAR</name>
<feature type="region of interest" description="Disordered" evidence="3">
    <location>
        <begin position="218"/>
        <end position="300"/>
    </location>
</feature>
<dbReference type="PROSITE" id="PS50001">
    <property type="entry name" value="SH2"/>
    <property type="match status" value="1"/>
</dbReference>
<dbReference type="Gene3D" id="3.30.505.10">
    <property type="entry name" value="SH2 domain"/>
    <property type="match status" value="1"/>
</dbReference>
<dbReference type="GO" id="GO:0007169">
    <property type="term" value="P:cell surface receptor protein tyrosine kinase signaling pathway"/>
    <property type="evidence" value="ECO:0007669"/>
    <property type="project" value="TreeGrafter"/>
</dbReference>
<evidence type="ECO:0000256" key="2">
    <source>
        <dbReference type="PROSITE-ProRule" id="PRU00191"/>
    </source>
</evidence>
<dbReference type="CDD" id="cd09929">
    <property type="entry name" value="SH2_BLNK_SLP-76"/>
    <property type="match status" value="1"/>
</dbReference>
<protein>
    <submittedName>
        <fullName evidence="5">LCP2 protein</fullName>
    </submittedName>
</protein>
<dbReference type="EMBL" id="VYZM01007710">
    <property type="protein sequence ID" value="NWU50537.1"/>
    <property type="molecule type" value="Genomic_DNA"/>
</dbReference>
<organism evidence="5 6">
    <name type="scientific">Dromas ardeola</name>
    <dbReference type="NCBI Taxonomy" id="458190"/>
    <lineage>
        <taxon>Eukaryota</taxon>
        <taxon>Metazoa</taxon>
        <taxon>Chordata</taxon>
        <taxon>Craniata</taxon>
        <taxon>Vertebrata</taxon>
        <taxon>Euteleostomi</taxon>
        <taxon>Archelosauria</taxon>
        <taxon>Archosauria</taxon>
        <taxon>Dinosauria</taxon>
        <taxon>Saurischia</taxon>
        <taxon>Theropoda</taxon>
        <taxon>Coelurosauria</taxon>
        <taxon>Aves</taxon>
        <taxon>Neognathae</taxon>
        <taxon>Neoaves</taxon>
        <taxon>Charadriiformes</taxon>
        <taxon>Dromadidae</taxon>
        <taxon>Dromas</taxon>
    </lineage>
</organism>
<dbReference type="PANTHER" id="PTHR14098">
    <property type="entry name" value="SH2 DOMAIN CONTAINING PROTEIN"/>
    <property type="match status" value="1"/>
</dbReference>
<dbReference type="PANTHER" id="PTHR14098:SF1">
    <property type="entry name" value="LYMPHOCYTE CYTOSOLIC PROTEIN 2"/>
    <property type="match status" value="1"/>
</dbReference>
<dbReference type="GO" id="GO:0035556">
    <property type="term" value="P:intracellular signal transduction"/>
    <property type="evidence" value="ECO:0007669"/>
    <property type="project" value="TreeGrafter"/>
</dbReference>
<dbReference type="InterPro" id="IPR000980">
    <property type="entry name" value="SH2"/>
</dbReference>
<gene>
    <name evidence="5" type="primary">Lcp2_1</name>
    <name evidence="5" type="ORF">DROARD_R08570</name>
</gene>
<feature type="domain" description="SH2" evidence="4">
    <location>
        <begin position="309"/>
        <end position="417"/>
    </location>
</feature>
<keyword evidence="6" id="KW-1185">Reference proteome</keyword>
<comment type="caution">
    <text evidence="5">The sequence shown here is derived from an EMBL/GenBank/DDBJ whole genome shotgun (WGS) entry which is preliminary data.</text>
</comment>
<feature type="non-terminal residue" evidence="5">
    <location>
        <position position="420"/>
    </location>
</feature>